<dbReference type="EMBL" id="DWYA01000056">
    <property type="protein sequence ID" value="HJB40048.1"/>
    <property type="molecule type" value="Genomic_DNA"/>
</dbReference>
<dbReference type="InterPro" id="IPR014201">
    <property type="entry name" value="Spore_IV_A"/>
</dbReference>
<dbReference type="Pfam" id="PF20438">
    <property type="entry name" value="SpoIVA_middle"/>
    <property type="match status" value="1"/>
</dbReference>
<gene>
    <name evidence="4" type="primary">spoIVA</name>
    <name evidence="4" type="ORF">H9943_06590</name>
</gene>
<dbReference type="InterPro" id="IPR046841">
    <property type="entry name" value="SpoIVA_middle"/>
</dbReference>
<sequence length="489" mass="54394">MERYSVYQDIAARTGGDIYLGVVGPVRTGKSTFIKRFVELMLLPEIQNESFAKRAKDELPQSAAGRTIMTTEPKFVPEQAVTVSMEDGGEFRARLIDCVGYMVKGAMGQAEAGRPRMVKSPWFENEVAFDIAAETGTKKVICEHSTVGVVMTTDGSISDLPRAAYEEAEQRVIEQLQEIQKPFVILLNCVKPDSLEAMTLADELSEKYQKPVMPISCVDMTQDTIMEVLRRLLYEFPIREVGFAMPSWVTMLEKDHWLQKSVYEAAQQYAQNLDVMADLQKAQMECEYIQGAGVKSMDLGTGSAVMEVTLIPDIFYRVLSETTGLEISDEAGLMPCVIELAKVKEKYDKIASALEQVNATGYGIVMPGIDELKLEEPEIMHQGGRYGVRLRASAPSIHMLRADISTEVAPVVGSERQSEELVSSLLADFEEDPVKIWQSNIFGKSLHELVNEGLQNKLLHMPADARSRIQETVERVINEGCSGLICIIL</sequence>
<evidence type="ECO:0000259" key="2">
    <source>
        <dbReference type="Pfam" id="PF20438"/>
    </source>
</evidence>
<feature type="domain" description="Stage IV sporulation protein A ATPase" evidence="1">
    <location>
        <begin position="1"/>
        <end position="237"/>
    </location>
</feature>
<feature type="domain" description="Sporulation stage IV protein A C-terminal" evidence="3">
    <location>
        <begin position="414"/>
        <end position="489"/>
    </location>
</feature>
<organism evidence="4 5">
    <name type="scientific">Candidatus Ruthenibacterium avium</name>
    <dbReference type="NCBI Taxonomy" id="2838751"/>
    <lineage>
        <taxon>Bacteria</taxon>
        <taxon>Bacillati</taxon>
        <taxon>Bacillota</taxon>
        <taxon>Clostridia</taxon>
        <taxon>Eubacteriales</taxon>
        <taxon>Oscillospiraceae</taxon>
        <taxon>Ruthenibacterium</taxon>
    </lineage>
</organism>
<evidence type="ECO:0000313" key="4">
    <source>
        <dbReference type="EMBL" id="HJB40048.1"/>
    </source>
</evidence>
<protein>
    <submittedName>
        <fullName evidence="4">Stage IV sporulation protein A</fullName>
    </submittedName>
</protein>
<evidence type="ECO:0000313" key="5">
    <source>
        <dbReference type="Proteomes" id="UP000824209"/>
    </source>
</evidence>
<dbReference type="InterPro" id="IPR046840">
    <property type="entry name" value="SpoIVA_C"/>
</dbReference>
<dbReference type="Pfam" id="PF20439">
    <property type="entry name" value="SpoIVA_C"/>
    <property type="match status" value="1"/>
</dbReference>
<dbReference type="Pfam" id="PF09547">
    <property type="entry name" value="SpoIVA_ATPase"/>
    <property type="match status" value="1"/>
</dbReference>
<name>A0A9D2M342_9FIRM</name>
<dbReference type="GO" id="GO:0043934">
    <property type="term" value="P:sporulation"/>
    <property type="evidence" value="ECO:0007669"/>
    <property type="project" value="InterPro"/>
</dbReference>
<proteinExistence type="predicted"/>
<reference evidence="4" key="1">
    <citation type="journal article" date="2021" name="PeerJ">
        <title>Extensive microbial diversity within the chicken gut microbiome revealed by metagenomics and culture.</title>
        <authorList>
            <person name="Gilroy R."/>
            <person name="Ravi A."/>
            <person name="Getino M."/>
            <person name="Pursley I."/>
            <person name="Horton D.L."/>
            <person name="Alikhan N.F."/>
            <person name="Baker D."/>
            <person name="Gharbi K."/>
            <person name="Hall N."/>
            <person name="Watson M."/>
            <person name="Adriaenssens E.M."/>
            <person name="Foster-Nyarko E."/>
            <person name="Jarju S."/>
            <person name="Secka A."/>
            <person name="Antonio M."/>
            <person name="Oren A."/>
            <person name="Chaudhuri R.R."/>
            <person name="La Ragione R."/>
            <person name="Hildebrand F."/>
            <person name="Pallen M.J."/>
        </authorList>
    </citation>
    <scope>NUCLEOTIDE SEQUENCE</scope>
    <source>
        <strain evidence="4">ChiBcec8-14828</strain>
    </source>
</reference>
<dbReference type="Gene3D" id="3.40.50.300">
    <property type="entry name" value="P-loop containing nucleotide triphosphate hydrolases"/>
    <property type="match status" value="1"/>
</dbReference>
<dbReference type="GO" id="GO:0016887">
    <property type="term" value="F:ATP hydrolysis activity"/>
    <property type="evidence" value="ECO:0007669"/>
    <property type="project" value="InterPro"/>
</dbReference>
<evidence type="ECO:0000259" key="1">
    <source>
        <dbReference type="Pfam" id="PF09547"/>
    </source>
</evidence>
<accession>A0A9D2M342</accession>
<dbReference type="NCBIfam" id="TIGR02836">
    <property type="entry name" value="spore_IV_A"/>
    <property type="match status" value="1"/>
</dbReference>
<dbReference type="InterPro" id="IPR027417">
    <property type="entry name" value="P-loop_NTPase"/>
</dbReference>
<evidence type="ECO:0000259" key="3">
    <source>
        <dbReference type="Pfam" id="PF20439"/>
    </source>
</evidence>
<dbReference type="InterPro" id="IPR046842">
    <property type="entry name" value="SpoIVA_ATPase"/>
</dbReference>
<dbReference type="AlphaFoldDB" id="A0A9D2M342"/>
<dbReference type="SUPFAM" id="SSF52540">
    <property type="entry name" value="P-loop containing nucleoside triphosphate hydrolases"/>
    <property type="match status" value="1"/>
</dbReference>
<dbReference type="PIRSF" id="PIRSF007466">
    <property type="entry name" value="SpoIVA"/>
    <property type="match status" value="1"/>
</dbReference>
<dbReference type="Proteomes" id="UP000824209">
    <property type="component" value="Unassembled WGS sequence"/>
</dbReference>
<feature type="domain" description="Stage IV sporulation protein A middle" evidence="2">
    <location>
        <begin position="238"/>
        <end position="413"/>
    </location>
</feature>
<reference evidence="4" key="2">
    <citation type="submission" date="2021-04" db="EMBL/GenBank/DDBJ databases">
        <authorList>
            <person name="Gilroy R."/>
        </authorList>
    </citation>
    <scope>NUCLEOTIDE SEQUENCE</scope>
    <source>
        <strain evidence="4">ChiBcec8-14828</strain>
    </source>
</reference>
<dbReference type="GO" id="GO:0005524">
    <property type="term" value="F:ATP binding"/>
    <property type="evidence" value="ECO:0007669"/>
    <property type="project" value="InterPro"/>
</dbReference>
<comment type="caution">
    <text evidence="4">The sequence shown here is derived from an EMBL/GenBank/DDBJ whole genome shotgun (WGS) entry which is preliminary data.</text>
</comment>